<dbReference type="InterPro" id="IPR011009">
    <property type="entry name" value="Kinase-like_dom_sf"/>
</dbReference>
<sequence>MRLLWSRHCHVGRNGTEELLCGTDLVSGLHAKEEPGDRKALQVRTTLKDAARTQVNEASKMFREACALFKPVFRHFFYERHNTVQSWTRMIDNYRRSLSQWSIVTYVVGLGDRHLSNVLFETDTCKLVHIDLGRQSFIQ</sequence>
<dbReference type="InterPro" id="IPR036940">
    <property type="entry name" value="PI3/4_kinase_cat_sf"/>
</dbReference>
<dbReference type="PROSITE" id="PS50290">
    <property type="entry name" value="PI3_4_KINASE_3"/>
    <property type="match status" value="1"/>
</dbReference>
<dbReference type="OrthoDB" id="67688at2759"/>
<feature type="domain" description="PI3K/PI4K catalytic" evidence="1">
    <location>
        <begin position="1"/>
        <end position="139"/>
    </location>
</feature>
<dbReference type="GO" id="GO:0006974">
    <property type="term" value="P:DNA damage response"/>
    <property type="evidence" value="ECO:0007669"/>
    <property type="project" value="InterPro"/>
</dbReference>
<dbReference type="Proteomes" id="UP000230423">
    <property type="component" value="Unassembled WGS sequence"/>
</dbReference>
<dbReference type="InterPro" id="IPR038980">
    <property type="entry name" value="ATM_plant"/>
</dbReference>
<keyword evidence="3" id="KW-1185">Reference proteome</keyword>
<protein>
    <recommendedName>
        <fullName evidence="1">PI3K/PI4K catalytic domain-containing protein</fullName>
    </recommendedName>
</protein>
<dbReference type="EMBL" id="KZ347334">
    <property type="protein sequence ID" value="PIO67941.1"/>
    <property type="molecule type" value="Genomic_DNA"/>
</dbReference>
<dbReference type="PANTHER" id="PTHR37079">
    <property type="entry name" value="SERINE/THREONINE-PROTEIN KINASE ATM"/>
    <property type="match status" value="1"/>
</dbReference>
<name>A0A2G9UCJ2_TELCI</name>
<dbReference type="Pfam" id="PF00454">
    <property type="entry name" value="PI3_PI4_kinase"/>
    <property type="match status" value="1"/>
</dbReference>
<evidence type="ECO:0000259" key="1">
    <source>
        <dbReference type="PROSITE" id="PS50290"/>
    </source>
</evidence>
<dbReference type="PANTHER" id="PTHR37079:SF4">
    <property type="entry name" value="SERINE_THREONINE-PROTEIN KINASE ATM"/>
    <property type="match status" value="1"/>
</dbReference>
<dbReference type="AlphaFoldDB" id="A0A2G9UCJ2"/>
<accession>A0A2G9UCJ2</accession>
<dbReference type="Gene3D" id="1.10.1070.11">
    <property type="entry name" value="Phosphatidylinositol 3-/4-kinase, catalytic domain"/>
    <property type="match status" value="1"/>
</dbReference>
<reference evidence="2 3" key="1">
    <citation type="submission" date="2015-09" db="EMBL/GenBank/DDBJ databases">
        <title>Draft genome of the parasitic nematode Teladorsagia circumcincta isolate WARC Sus (inbred).</title>
        <authorList>
            <person name="Mitreva M."/>
        </authorList>
    </citation>
    <scope>NUCLEOTIDE SEQUENCE [LARGE SCALE GENOMIC DNA]</scope>
    <source>
        <strain evidence="2 3">S</strain>
    </source>
</reference>
<evidence type="ECO:0000313" key="3">
    <source>
        <dbReference type="Proteomes" id="UP000230423"/>
    </source>
</evidence>
<dbReference type="InterPro" id="IPR000403">
    <property type="entry name" value="PI3/4_kinase_cat_dom"/>
</dbReference>
<gene>
    <name evidence="2" type="ORF">TELCIR_10296</name>
</gene>
<evidence type="ECO:0000313" key="2">
    <source>
        <dbReference type="EMBL" id="PIO67941.1"/>
    </source>
</evidence>
<dbReference type="SUPFAM" id="SSF56112">
    <property type="entry name" value="Protein kinase-like (PK-like)"/>
    <property type="match status" value="1"/>
</dbReference>
<dbReference type="GO" id="GO:0004674">
    <property type="term" value="F:protein serine/threonine kinase activity"/>
    <property type="evidence" value="ECO:0007669"/>
    <property type="project" value="InterPro"/>
</dbReference>
<proteinExistence type="predicted"/>
<organism evidence="2 3">
    <name type="scientific">Teladorsagia circumcincta</name>
    <name type="common">Brown stomach worm</name>
    <name type="synonym">Ostertagia circumcincta</name>
    <dbReference type="NCBI Taxonomy" id="45464"/>
    <lineage>
        <taxon>Eukaryota</taxon>
        <taxon>Metazoa</taxon>
        <taxon>Ecdysozoa</taxon>
        <taxon>Nematoda</taxon>
        <taxon>Chromadorea</taxon>
        <taxon>Rhabditida</taxon>
        <taxon>Rhabditina</taxon>
        <taxon>Rhabditomorpha</taxon>
        <taxon>Strongyloidea</taxon>
        <taxon>Trichostrongylidae</taxon>
        <taxon>Teladorsagia</taxon>
    </lineage>
</organism>